<keyword evidence="4" id="KW-0799">Topoisomerase</keyword>
<dbReference type="InterPro" id="IPR011010">
    <property type="entry name" value="DNA_brk_join_enz"/>
</dbReference>
<dbReference type="GO" id="GO:0003917">
    <property type="term" value="F:DNA topoisomerase type I (single strand cut, ATP-independent) activity"/>
    <property type="evidence" value="ECO:0007669"/>
    <property type="project" value="UniProtKB-EC"/>
</dbReference>
<dbReference type="Pfam" id="PF01028">
    <property type="entry name" value="Topoisom_I"/>
    <property type="match status" value="1"/>
</dbReference>
<dbReference type="EMBL" id="BMIF01000005">
    <property type="protein sequence ID" value="GGA65356.1"/>
    <property type="molecule type" value="Genomic_DNA"/>
</dbReference>
<dbReference type="InterPro" id="IPR013500">
    <property type="entry name" value="TopoI_cat_euk"/>
</dbReference>
<dbReference type="GO" id="GO:0003677">
    <property type="term" value="F:DNA binding"/>
    <property type="evidence" value="ECO:0007669"/>
    <property type="project" value="UniProtKB-KW"/>
</dbReference>
<dbReference type="Gene3D" id="3.30.66.10">
    <property type="entry name" value="DNA topoisomerase I domain"/>
    <property type="match status" value="1"/>
</dbReference>
<gene>
    <name evidence="10" type="ORF">GCM10011385_18970</name>
</gene>
<reference evidence="10" key="1">
    <citation type="journal article" date="2014" name="Int. J. Syst. Evol. Microbiol.">
        <title>Complete genome sequence of Corynebacterium casei LMG S-19264T (=DSM 44701T), isolated from a smear-ripened cheese.</title>
        <authorList>
            <consortium name="US DOE Joint Genome Institute (JGI-PGF)"/>
            <person name="Walter F."/>
            <person name="Albersmeier A."/>
            <person name="Kalinowski J."/>
            <person name="Ruckert C."/>
        </authorList>
    </citation>
    <scope>NUCLEOTIDE SEQUENCE</scope>
    <source>
        <strain evidence="10">CGMCC 1.15320</strain>
    </source>
</reference>
<dbReference type="InterPro" id="IPR049331">
    <property type="entry name" value="Top1B_N_bact"/>
</dbReference>
<keyword evidence="6" id="KW-0413">Isomerase</keyword>
<feature type="domain" description="DNA topoisomerase I catalytic core eukaryotic-type" evidence="8">
    <location>
        <begin position="107"/>
        <end position="312"/>
    </location>
</feature>
<evidence type="ECO:0000256" key="4">
    <source>
        <dbReference type="ARBA" id="ARBA00023029"/>
    </source>
</evidence>
<evidence type="ECO:0000256" key="1">
    <source>
        <dbReference type="ARBA" id="ARBA00000213"/>
    </source>
</evidence>
<dbReference type="Proteomes" id="UP000636264">
    <property type="component" value="Unassembled WGS sequence"/>
</dbReference>
<evidence type="ECO:0000256" key="5">
    <source>
        <dbReference type="ARBA" id="ARBA00023125"/>
    </source>
</evidence>
<sequence>MLGGPGKPTSGEGVQDPEARTPDHLSYVNDDEPGITRRRAGKGFSYRYPDGAKVEDPDTLKRIRMLGIPPAWTNVWICIDPNGHIQATGRDLRGRKQYRYHAGWTAFRDEAKFGSLIDFAYSLPKLRERVDADLRRRGLPRERVIASVIWLLDNTLIRIGNETYMRENKSYGLTTLRSKHVEIQGSSLRFSFRGKSGKEWRLKLSDRRIAKIVRAIQELPGQHLFQYLDEEGVRREITSQNVNEYIREAIGPNFTSKHFRTWNATVYAALELSERPLPPTKRAQTLTLNEVLDRVSARLNNTRAVCRSCYVHPAIFDTWLEGEFEKQMRMIRSRIRKPLENLEPEEYAVLRWLERLAAERASRPTLKEALQASVQEQ</sequence>
<dbReference type="GO" id="GO:0006265">
    <property type="term" value="P:DNA topological change"/>
    <property type="evidence" value="ECO:0007669"/>
    <property type="project" value="InterPro"/>
</dbReference>
<accession>A0A916W4F4</accession>
<comment type="catalytic activity">
    <reaction evidence="1">
        <text>ATP-independent breakage of single-stranded DNA, followed by passage and rejoining.</text>
        <dbReference type="EC" id="5.6.2.1"/>
    </reaction>
</comment>
<reference evidence="10" key="2">
    <citation type="submission" date="2020-09" db="EMBL/GenBank/DDBJ databases">
        <authorList>
            <person name="Sun Q."/>
            <person name="Zhou Y."/>
        </authorList>
    </citation>
    <scope>NUCLEOTIDE SEQUENCE</scope>
    <source>
        <strain evidence="10">CGMCC 1.15320</strain>
    </source>
</reference>
<dbReference type="SUPFAM" id="SSF55869">
    <property type="entry name" value="DNA topoisomerase I domain"/>
    <property type="match status" value="1"/>
</dbReference>
<evidence type="ECO:0000313" key="10">
    <source>
        <dbReference type="EMBL" id="GGA65356.1"/>
    </source>
</evidence>
<dbReference type="AlphaFoldDB" id="A0A916W4F4"/>
<dbReference type="InterPro" id="IPR001631">
    <property type="entry name" value="TopoI"/>
</dbReference>
<feature type="domain" description="DNA topoisomerase IB N-terminal" evidence="9">
    <location>
        <begin position="43"/>
        <end position="91"/>
    </location>
</feature>
<evidence type="ECO:0000256" key="2">
    <source>
        <dbReference type="ARBA" id="ARBA00006645"/>
    </source>
</evidence>
<keyword evidence="5" id="KW-0238">DNA-binding</keyword>
<evidence type="ECO:0000313" key="11">
    <source>
        <dbReference type="Proteomes" id="UP000636264"/>
    </source>
</evidence>
<evidence type="ECO:0000259" key="9">
    <source>
        <dbReference type="Pfam" id="PF21338"/>
    </source>
</evidence>
<dbReference type="Pfam" id="PF21338">
    <property type="entry name" value="Top1B_N_bact"/>
    <property type="match status" value="1"/>
</dbReference>
<dbReference type="PRINTS" id="PR00416">
    <property type="entry name" value="EUTPISMRASEI"/>
</dbReference>
<evidence type="ECO:0000256" key="7">
    <source>
        <dbReference type="SAM" id="MobiDB-lite"/>
    </source>
</evidence>
<organism evidence="10 11">
    <name type="scientific">Nitratireductor aestuarii</name>
    <dbReference type="NCBI Taxonomy" id="1735103"/>
    <lineage>
        <taxon>Bacteria</taxon>
        <taxon>Pseudomonadati</taxon>
        <taxon>Pseudomonadota</taxon>
        <taxon>Alphaproteobacteria</taxon>
        <taxon>Hyphomicrobiales</taxon>
        <taxon>Phyllobacteriaceae</taxon>
        <taxon>Nitratireductor</taxon>
    </lineage>
</organism>
<feature type="region of interest" description="Disordered" evidence="7">
    <location>
        <begin position="1"/>
        <end position="42"/>
    </location>
</feature>
<dbReference type="SUPFAM" id="SSF56349">
    <property type="entry name" value="DNA breaking-rejoining enzymes"/>
    <property type="match status" value="1"/>
</dbReference>
<protein>
    <recommendedName>
        <fullName evidence="3">DNA topoisomerase</fullName>
        <ecNumber evidence="3">5.6.2.1</ecNumber>
    </recommendedName>
</protein>
<dbReference type="PROSITE" id="PS52038">
    <property type="entry name" value="TOPO_IB_2"/>
    <property type="match status" value="1"/>
</dbReference>
<dbReference type="Gene3D" id="3.90.15.10">
    <property type="entry name" value="Topoisomerase I, Chain A, domain 3"/>
    <property type="match status" value="1"/>
</dbReference>
<dbReference type="EC" id="5.6.2.1" evidence="3"/>
<keyword evidence="11" id="KW-1185">Reference proteome</keyword>
<evidence type="ECO:0000256" key="6">
    <source>
        <dbReference type="ARBA" id="ARBA00023235"/>
    </source>
</evidence>
<dbReference type="InterPro" id="IPR014711">
    <property type="entry name" value="TopoI_cat_a-hlx-sub_euk"/>
</dbReference>
<comment type="similarity">
    <text evidence="2">Belongs to the type IB topoisomerase family.</text>
</comment>
<comment type="caution">
    <text evidence="10">The sequence shown here is derived from an EMBL/GenBank/DDBJ whole genome shotgun (WGS) entry which is preliminary data.</text>
</comment>
<dbReference type="Gene3D" id="1.10.132.120">
    <property type="match status" value="1"/>
</dbReference>
<proteinExistence type="inferred from homology"/>
<evidence type="ECO:0000259" key="8">
    <source>
        <dbReference type="Pfam" id="PF01028"/>
    </source>
</evidence>
<evidence type="ECO:0000256" key="3">
    <source>
        <dbReference type="ARBA" id="ARBA00012891"/>
    </source>
</evidence>
<name>A0A916W4F4_9HYPH</name>
<dbReference type="InterPro" id="IPR035447">
    <property type="entry name" value="DNA_topo_I_N_sf"/>
</dbReference>